<sequence>MTYLRFFVLFSLTYVVGLAVAGILVSLAGLNNAGSLNTPLLFGVSFWWMYRFSETNARVVQGKGKWKLVLLVLLADVLIFFLLGAHSLLNQEKSLYYLLLGLLIVAPVHLLLLVATCYFVKKSIVKKHPEWAPG</sequence>
<evidence type="ECO:0000256" key="1">
    <source>
        <dbReference type="SAM" id="Phobius"/>
    </source>
</evidence>
<dbReference type="AlphaFoldDB" id="A0A7S9DZQ4"/>
<protein>
    <recommendedName>
        <fullName evidence="4">Transmembrane protein</fullName>
    </recommendedName>
</protein>
<organism evidence="2 3">
    <name type="scientific">Salinimonas marina</name>
    <dbReference type="NCBI Taxonomy" id="2785918"/>
    <lineage>
        <taxon>Bacteria</taxon>
        <taxon>Pseudomonadati</taxon>
        <taxon>Pseudomonadota</taxon>
        <taxon>Gammaproteobacteria</taxon>
        <taxon>Alteromonadales</taxon>
        <taxon>Alteromonadaceae</taxon>
        <taxon>Alteromonas/Salinimonas group</taxon>
        <taxon>Salinimonas</taxon>
    </lineage>
</organism>
<name>A0A7S9DZQ4_9ALTE</name>
<keyword evidence="3" id="KW-1185">Reference proteome</keyword>
<gene>
    <name evidence="2" type="ORF">IT774_07315</name>
</gene>
<evidence type="ECO:0008006" key="4">
    <source>
        <dbReference type="Google" id="ProtNLM"/>
    </source>
</evidence>
<dbReference type="RefSeq" id="WP_195811983.1">
    <property type="nucleotide sequence ID" value="NZ_CP064795.1"/>
</dbReference>
<evidence type="ECO:0000313" key="2">
    <source>
        <dbReference type="EMBL" id="QPG06911.1"/>
    </source>
</evidence>
<dbReference type="InterPro" id="IPR047730">
    <property type="entry name" value="ABZJ_00895-like"/>
</dbReference>
<evidence type="ECO:0000313" key="3">
    <source>
        <dbReference type="Proteomes" id="UP000595095"/>
    </source>
</evidence>
<keyword evidence="1" id="KW-0472">Membrane</keyword>
<feature type="transmembrane region" description="Helical" evidence="1">
    <location>
        <begin position="7"/>
        <end position="27"/>
    </location>
</feature>
<accession>A0A7S9DZQ4</accession>
<keyword evidence="1" id="KW-1133">Transmembrane helix</keyword>
<feature type="transmembrane region" description="Helical" evidence="1">
    <location>
        <begin position="33"/>
        <end position="50"/>
    </location>
</feature>
<dbReference type="NCBIfam" id="NF038216">
    <property type="entry name" value="ABZJ_00895_fam"/>
    <property type="match status" value="1"/>
</dbReference>
<feature type="transmembrane region" description="Helical" evidence="1">
    <location>
        <begin position="70"/>
        <end position="89"/>
    </location>
</feature>
<proteinExistence type="predicted"/>
<dbReference type="Proteomes" id="UP000595095">
    <property type="component" value="Chromosome"/>
</dbReference>
<dbReference type="EMBL" id="CP064795">
    <property type="protein sequence ID" value="QPG06911.1"/>
    <property type="molecule type" value="Genomic_DNA"/>
</dbReference>
<feature type="transmembrane region" description="Helical" evidence="1">
    <location>
        <begin position="95"/>
        <end position="120"/>
    </location>
</feature>
<keyword evidence="1" id="KW-0812">Transmembrane</keyword>
<dbReference type="KEGG" id="smaa:IT774_07315"/>
<reference evidence="2 3" key="1">
    <citation type="submission" date="2020-11" db="EMBL/GenBank/DDBJ databases">
        <title>Complete genome sequence for Salinimonas sp. strain G2-b.</title>
        <authorList>
            <person name="Park S.-J."/>
        </authorList>
    </citation>
    <scope>NUCLEOTIDE SEQUENCE [LARGE SCALE GENOMIC DNA]</scope>
    <source>
        <strain evidence="2 3">G2-b</strain>
    </source>
</reference>